<evidence type="ECO:0000256" key="3">
    <source>
        <dbReference type="ARBA" id="ARBA00022989"/>
    </source>
</evidence>
<keyword evidence="4 5" id="KW-0472">Membrane</keyword>
<sequence>MADYDGHIRRGHPIMMGLLCFFAIIEACITSWLVSRYNDHNSYPSNSYRDRLKFLCFVSWWTVVFTGAYLAVFIINAASFLASIASHFIFFFITWVFWLAGVASFTSALGGGRRCSAHPITYCHQLLAAEAFGWIEWIILTIAFIFLILIGFSSMRRGDRVSGGLIA</sequence>
<evidence type="ECO:0000256" key="4">
    <source>
        <dbReference type="ARBA" id="ARBA00023136"/>
    </source>
</evidence>
<dbReference type="InParanoid" id="A0A4Q1BU85"/>
<evidence type="ECO:0000313" key="8">
    <source>
        <dbReference type="Proteomes" id="UP000289152"/>
    </source>
</evidence>
<dbReference type="EMBL" id="SDIL01000007">
    <property type="protein sequence ID" value="RXK41659.1"/>
    <property type="molecule type" value="Genomic_DNA"/>
</dbReference>
<evidence type="ECO:0000313" key="7">
    <source>
        <dbReference type="EMBL" id="RXK41659.1"/>
    </source>
</evidence>
<evidence type="ECO:0000256" key="2">
    <source>
        <dbReference type="ARBA" id="ARBA00022692"/>
    </source>
</evidence>
<feature type="domain" description="MARVEL" evidence="6">
    <location>
        <begin position="19"/>
        <end position="146"/>
    </location>
</feature>
<organism evidence="7 8">
    <name type="scientific">Tremella mesenterica</name>
    <name type="common">Jelly fungus</name>
    <dbReference type="NCBI Taxonomy" id="5217"/>
    <lineage>
        <taxon>Eukaryota</taxon>
        <taxon>Fungi</taxon>
        <taxon>Dikarya</taxon>
        <taxon>Basidiomycota</taxon>
        <taxon>Agaricomycotina</taxon>
        <taxon>Tremellomycetes</taxon>
        <taxon>Tremellales</taxon>
        <taxon>Tremellaceae</taxon>
        <taxon>Tremella</taxon>
    </lineage>
</organism>
<evidence type="ECO:0000256" key="1">
    <source>
        <dbReference type="ARBA" id="ARBA00004141"/>
    </source>
</evidence>
<reference evidence="7 8" key="1">
    <citation type="submission" date="2016-06" db="EMBL/GenBank/DDBJ databases">
        <title>Evolution of pathogenesis and genome organization in the Tremellales.</title>
        <authorList>
            <person name="Cuomo C."/>
            <person name="Litvintseva A."/>
            <person name="Heitman J."/>
            <person name="Chen Y."/>
            <person name="Sun S."/>
            <person name="Springer D."/>
            <person name="Dromer F."/>
            <person name="Young S."/>
            <person name="Zeng Q."/>
            <person name="Chapman S."/>
            <person name="Gujja S."/>
            <person name="Saif S."/>
            <person name="Birren B."/>
        </authorList>
    </citation>
    <scope>NUCLEOTIDE SEQUENCE [LARGE SCALE GENOMIC DNA]</scope>
    <source>
        <strain evidence="7 8">ATCC 28783</strain>
    </source>
</reference>
<feature type="transmembrane region" description="Helical" evidence="5">
    <location>
        <begin position="131"/>
        <end position="152"/>
    </location>
</feature>
<protein>
    <recommendedName>
        <fullName evidence="6">MARVEL domain-containing protein</fullName>
    </recommendedName>
</protein>
<evidence type="ECO:0000256" key="5">
    <source>
        <dbReference type="SAM" id="Phobius"/>
    </source>
</evidence>
<feature type="transmembrane region" description="Helical" evidence="5">
    <location>
        <begin position="88"/>
        <end position="111"/>
    </location>
</feature>
<dbReference type="VEuPathDB" id="FungiDB:TREMEDRAFT_42437"/>
<dbReference type="Pfam" id="PF01284">
    <property type="entry name" value="MARVEL"/>
    <property type="match status" value="1"/>
</dbReference>
<name>A0A4Q1BU85_TREME</name>
<keyword evidence="8" id="KW-1185">Reference proteome</keyword>
<accession>A0A4Q1BU85</accession>
<gene>
    <name evidence="7" type="ORF">M231_01159</name>
</gene>
<comment type="subcellular location">
    <subcellularLocation>
        <location evidence="1">Membrane</location>
        <topology evidence="1">Multi-pass membrane protein</topology>
    </subcellularLocation>
</comment>
<dbReference type="AlphaFoldDB" id="A0A4Q1BU85"/>
<dbReference type="Proteomes" id="UP000289152">
    <property type="component" value="Unassembled WGS sequence"/>
</dbReference>
<evidence type="ECO:0000259" key="6">
    <source>
        <dbReference type="Pfam" id="PF01284"/>
    </source>
</evidence>
<feature type="transmembrane region" description="Helical" evidence="5">
    <location>
        <begin position="54"/>
        <end position="76"/>
    </location>
</feature>
<keyword evidence="3 5" id="KW-1133">Transmembrane helix</keyword>
<dbReference type="GO" id="GO:0016020">
    <property type="term" value="C:membrane"/>
    <property type="evidence" value="ECO:0007669"/>
    <property type="project" value="UniProtKB-SubCell"/>
</dbReference>
<dbReference type="STRING" id="5217.A0A4Q1BU85"/>
<dbReference type="InterPro" id="IPR008253">
    <property type="entry name" value="Marvel"/>
</dbReference>
<comment type="caution">
    <text evidence="7">The sequence shown here is derived from an EMBL/GenBank/DDBJ whole genome shotgun (WGS) entry which is preliminary data.</text>
</comment>
<proteinExistence type="predicted"/>
<dbReference type="OrthoDB" id="2117453at2759"/>
<feature type="transmembrane region" description="Helical" evidence="5">
    <location>
        <begin position="12"/>
        <end position="34"/>
    </location>
</feature>
<keyword evidence="2 5" id="KW-0812">Transmembrane</keyword>